<dbReference type="EMBL" id="GG704912">
    <property type="protein sequence ID" value="KJF60579.1"/>
    <property type="molecule type" value="Genomic_DNA"/>
</dbReference>
<comment type="similarity">
    <text evidence="1">Belongs to the ATP-dependent DNA ligase family.</text>
</comment>
<dbReference type="GO" id="GO:0032807">
    <property type="term" value="C:DNA ligase IV complex"/>
    <property type="evidence" value="ECO:0007669"/>
    <property type="project" value="TreeGrafter"/>
</dbReference>
<organism evidence="8 9">
    <name type="scientific">Coccidioides immitis (strain RS)</name>
    <name type="common">Valley fever fungus</name>
    <dbReference type="NCBI Taxonomy" id="246410"/>
    <lineage>
        <taxon>Eukaryota</taxon>
        <taxon>Fungi</taxon>
        <taxon>Dikarya</taxon>
        <taxon>Ascomycota</taxon>
        <taxon>Pezizomycotina</taxon>
        <taxon>Eurotiomycetes</taxon>
        <taxon>Eurotiomycetidae</taxon>
        <taxon>Onygenales</taxon>
        <taxon>Onygenaceae</taxon>
        <taxon>Coccidioides</taxon>
    </lineage>
</organism>
<dbReference type="GO" id="GO:0003910">
    <property type="term" value="F:DNA ligase (ATP) activity"/>
    <property type="evidence" value="ECO:0007669"/>
    <property type="project" value="InterPro"/>
</dbReference>
<protein>
    <submittedName>
        <fullName evidence="8">ATP-dependent DNA ligase</fullName>
    </submittedName>
</protein>
<keyword evidence="9" id="KW-1185">Reference proteome</keyword>
<dbReference type="Pfam" id="PF04675">
    <property type="entry name" value="DNA_ligase_A_N"/>
    <property type="match status" value="1"/>
</dbReference>
<dbReference type="OrthoDB" id="2160351at2759"/>
<proteinExistence type="inferred from homology"/>
<evidence type="ECO:0000313" key="9">
    <source>
        <dbReference type="Proteomes" id="UP000001261"/>
    </source>
</evidence>
<keyword evidence="4" id="KW-0067">ATP-binding</keyword>
<dbReference type="GeneID" id="24163862"/>
<evidence type="ECO:0000256" key="2">
    <source>
        <dbReference type="ARBA" id="ARBA00022598"/>
    </source>
</evidence>
<dbReference type="AlphaFoldDB" id="A0A0D8JTW2"/>
<dbReference type="GO" id="GO:0006297">
    <property type="term" value="P:nucleotide-excision repair, DNA gap filling"/>
    <property type="evidence" value="ECO:0007669"/>
    <property type="project" value="TreeGrafter"/>
</dbReference>
<feature type="region of interest" description="Disordered" evidence="6">
    <location>
        <begin position="805"/>
        <end position="826"/>
    </location>
</feature>
<dbReference type="InterPro" id="IPR012340">
    <property type="entry name" value="NA-bd_OB-fold"/>
</dbReference>
<evidence type="ECO:0000256" key="5">
    <source>
        <dbReference type="ARBA" id="ARBA00023242"/>
    </source>
</evidence>
<evidence type="ECO:0000256" key="1">
    <source>
        <dbReference type="ARBA" id="ARBA00007572"/>
    </source>
</evidence>
<dbReference type="GO" id="GO:0003677">
    <property type="term" value="F:DNA binding"/>
    <property type="evidence" value="ECO:0007669"/>
    <property type="project" value="InterPro"/>
</dbReference>
<keyword evidence="3" id="KW-0547">Nucleotide-binding</keyword>
<dbReference type="Proteomes" id="UP000001261">
    <property type="component" value="Unassembled WGS sequence"/>
</dbReference>
<dbReference type="STRING" id="246410.A0A0D8JTW2"/>
<dbReference type="CDD" id="cd08039">
    <property type="entry name" value="Adenylation_DNA_ligase_Fungal"/>
    <property type="match status" value="1"/>
</dbReference>
<evidence type="ECO:0000256" key="3">
    <source>
        <dbReference type="ARBA" id="ARBA00022741"/>
    </source>
</evidence>
<dbReference type="Gene3D" id="2.40.50.140">
    <property type="entry name" value="Nucleic acid-binding proteins"/>
    <property type="match status" value="1"/>
</dbReference>
<reference evidence="9" key="2">
    <citation type="journal article" date="2010" name="Genome Res.">
        <title>Population genomic sequencing of Coccidioides fungi reveals recent hybridization and transposon control.</title>
        <authorList>
            <person name="Neafsey D.E."/>
            <person name="Barker B.M."/>
            <person name="Sharpton T.J."/>
            <person name="Stajich J.E."/>
            <person name="Park D.J."/>
            <person name="Whiston E."/>
            <person name="Hung C.-Y."/>
            <person name="McMahan C."/>
            <person name="White J."/>
            <person name="Sykes S."/>
            <person name="Heiman D."/>
            <person name="Young S."/>
            <person name="Zeng Q."/>
            <person name="Abouelleil A."/>
            <person name="Aftuck L."/>
            <person name="Bessette D."/>
            <person name="Brown A."/>
            <person name="FitzGerald M."/>
            <person name="Lui A."/>
            <person name="Macdonald J.P."/>
            <person name="Priest M."/>
            <person name="Orbach M.J."/>
            <person name="Galgiani J.N."/>
            <person name="Kirkland T.N."/>
            <person name="Cole G.T."/>
            <person name="Birren B.W."/>
            <person name="Henn M.R."/>
            <person name="Taylor J.W."/>
            <person name="Rounsley S.D."/>
        </authorList>
    </citation>
    <scope>GENOME REANNOTATION</scope>
    <source>
        <strain evidence="9">RS</strain>
    </source>
</reference>
<sequence>MGFKFSYVCDLLSSLDNNRIAKTTSEARKKDPDVSTVSQWFDNYERKIHSGDTDRLALLSCIFPEKRPERVFRLREPSLTKIVGRCLLLGASRKQELDRWREKGWGDLGQCVEYVMRQAENCLEGQDEVTVEEIDLALAKVASRCRFSGPTARYQYSAVGVDETLSPIFRRLSSRDAKWFTRLILKDFNPVTIPTQLILRHFHFLLPKLLFFQNSLEGALMFLAKEPINSFPPRPEAHYADLLSKLALPHLRPEVGFKTGRADFLKARSLKHCCKMADGRIMGVEKKYDGEYCQIHIDLSKADSMRIFSKSGKDSTRDRRAVHNTLRKSLRIGKNDCRFSTRCIVECEILVWSDRDSSILPFHKLRKHITRSGSFIGIDNDSQPDASEHLYLAFFDVLMVDDDVCLSKPYRQRRQILQDIVDPIEGYSELAQQQTINFSHPDSYELLRDAVAMAAALRWEGLVLKGSDEPYFPLFEENADVNFGRWIKLKKEYIPGLGDSVDFALIGARYDAQDALQCPNVKNLSWTSFFVGCQEGDNQNLSVKTRNYRVIDVLGRHNISPKLMQTLNQLGQFQACEQGSEPCPFSIRIDQPQIPEMEVFFRIPFVVELVGSGFERPHCARYFTLRFPRLLKIHSDRGLDDAVSFEELQQLAEAARAVPVEQLSQEIAIWTAKLDAKDSKLEYIVDDSEMSSASSDSPDRISSETLNFAMMGLNESFIDNRNHIDIPSYKLVSAPVPPVQRQGLNFPAIRTMNSHSLEIEIHKTSTNSLPSMNILPDNTQSTSAVEDSFRSTNASSGFLTDLKASSRKTNRHNSPGENIPSDPVTIPTSPLSPNELANLENKPRVLKGKISEQPTKTQSWNTFTQSHCVLSKKARQGSPHAAFQEDSIRVSVEGNGLLHKAPMFLSPGISKKARHLVDVCLKKLNRSSTLSTLNFFDEIAASSMKNLRISSKSASLPSRYGIVIVDPKNGDASDVASDIQTIGNGLAKCRRQGRLLGSGKILFVHWKILHLAVSCRTRSQRNWDSYGKAIFAGCLKWGYGVPTRQRHMHNASLESRQQQQSKRPQAETDVVVSMDWKEILPLVPVDHACYDVVTRQCGGIIHIDTFYDGSQLEYALDR</sequence>
<gene>
    <name evidence="8" type="ORF">CIMG_11753</name>
</gene>
<dbReference type="Pfam" id="PF01068">
    <property type="entry name" value="DNA_ligase_A_M"/>
    <property type="match status" value="1"/>
</dbReference>
<dbReference type="RefSeq" id="XP_012214099.1">
    <property type="nucleotide sequence ID" value="XM_012358676.1"/>
</dbReference>
<dbReference type="OMA" id="YEHLYIM"/>
<dbReference type="InterPro" id="IPR012308">
    <property type="entry name" value="DNA_ligase_ATP-dep_N"/>
</dbReference>
<evidence type="ECO:0000313" key="8">
    <source>
        <dbReference type="EMBL" id="KJF60579.1"/>
    </source>
</evidence>
<dbReference type="PANTHER" id="PTHR45997">
    <property type="entry name" value="DNA LIGASE 4"/>
    <property type="match status" value="1"/>
</dbReference>
<reference evidence="9" key="1">
    <citation type="journal article" date="2009" name="Genome Res.">
        <title>Comparative genomic analyses of the human fungal pathogens Coccidioides and their relatives.</title>
        <authorList>
            <person name="Sharpton T.J."/>
            <person name="Stajich J.E."/>
            <person name="Rounsley S.D."/>
            <person name="Gardner M.J."/>
            <person name="Wortman J.R."/>
            <person name="Jordar V.S."/>
            <person name="Maiti R."/>
            <person name="Kodira C.D."/>
            <person name="Neafsey D.E."/>
            <person name="Zeng Q."/>
            <person name="Hung C.-Y."/>
            <person name="McMahan C."/>
            <person name="Muszewska A."/>
            <person name="Grynberg M."/>
            <person name="Mandel M.A."/>
            <person name="Kellner E.M."/>
            <person name="Barker B.M."/>
            <person name="Galgiani J.N."/>
            <person name="Orbach M.J."/>
            <person name="Kirkland T.N."/>
            <person name="Cole G.T."/>
            <person name="Henn M.R."/>
            <person name="Birren B.W."/>
            <person name="Taylor J.W."/>
        </authorList>
    </citation>
    <scope>NUCLEOTIDE SEQUENCE [LARGE SCALE GENOMIC DNA]</scope>
    <source>
        <strain evidence="9">RS</strain>
    </source>
</reference>
<keyword evidence="2 8" id="KW-0436">Ligase</keyword>
<dbReference type="PROSITE" id="PS50160">
    <property type="entry name" value="DNA_LIGASE_A3"/>
    <property type="match status" value="1"/>
</dbReference>
<feature type="domain" description="ATP-dependent DNA ligase family profile" evidence="7">
    <location>
        <begin position="383"/>
        <end position="535"/>
    </location>
</feature>
<dbReference type="Gene3D" id="3.30.470.30">
    <property type="entry name" value="DNA ligase/mRNA capping enzyme"/>
    <property type="match status" value="1"/>
</dbReference>
<dbReference type="PANTHER" id="PTHR45997:SF2">
    <property type="entry name" value="ATP DEPENDENT DNA LIGASE DOMAIN PROTEIN (AFU_ORTHOLOGUE AFUA_5G02430)"/>
    <property type="match status" value="1"/>
</dbReference>
<dbReference type="Gene3D" id="1.10.3260.10">
    <property type="entry name" value="DNA ligase, ATP-dependent, N-terminal domain"/>
    <property type="match status" value="1"/>
</dbReference>
<keyword evidence="5" id="KW-0539">Nucleus</keyword>
<dbReference type="GO" id="GO:0005524">
    <property type="term" value="F:ATP binding"/>
    <property type="evidence" value="ECO:0007669"/>
    <property type="project" value="UniProtKB-KW"/>
</dbReference>
<evidence type="ECO:0000256" key="6">
    <source>
        <dbReference type="SAM" id="MobiDB-lite"/>
    </source>
</evidence>
<dbReference type="KEGG" id="cim:CIMG_11753"/>
<dbReference type="GO" id="GO:0006310">
    <property type="term" value="P:DNA recombination"/>
    <property type="evidence" value="ECO:0007669"/>
    <property type="project" value="InterPro"/>
</dbReference>
<dbReference type="InterPro" id="IPR012310">
    <property type="entry name" value="DNA_ligase_ATP-dep_cent"/>
</dbReference>
<evidence type="ECO:0000259" key="7">
    <source>
        <dbReference type="PROSITE" id="PS50160"/>
    </source>
</evidence>
<dbReference type="InterPro" id="IPR029710">
    <property type="entry name" value="LIG4"/>
</dbReference>
<dbReference type="InterPro" id="IPR036599">
    <property type="entry name" value="DNA_ligase_N_sf"/>
</dbReference>
<dbReference type="InParanoid" id="A0A0D8JTW2"/>
<dbReference type="SUPFAM" id="SSF56091">
    <property type="entry name" value="DNA ligase/mRNA capping enzyme, catalytic domain"/>
    <property type="match status" value="1"/>
</dbReference>
<dbReference type="GO" id="GO:0006303">
    <property type="term" value="P:double-strand break repair via nonhomologous end joining"/>
    <property type="evidence" value="ECO:0007669"/>
    <property type="project" value="TreeGrafter"/>
</dbReference>
<accession>A0A0D8JTW2</accession>
<evidence type="ECO:0000256" key="4">
    <source>
        <dbReference type="ARBA" id="ARBA00022840"/>
    </source>
</evidence>
<name>A0A0D8JTW2_COCIM</name>
<dbReference type="VEuPathDB" id="FungiDB:CIMG_11753"/>